<feature type="active site" description="Proton donor/acceptor" evidence="7">
    <location>
        <position position="269"/>
    </location>
</feature>
<gene>
    <name evidence="10" type="ORF">COU49_00835</name>
</gene>
<dbReference type="GO" id="GO:0008270">
    <property type="term" value="F:zinc ion binding"/>
    <property type="evidence" value="ECO:0007669"/>
    <property type="project" value="InterPro"/>
</dbReference>
<evidence type="ECO:0000256" key="7">
    <source>
        <dbReference type="PROSITE-ProRule" id="PRU01379"/>
    </source>
</evidence>
<dbReference type="PANTHER" id="PTHR11705:SF143">
    <property type="entry name" value="SLL0236 PROTEIN"/>
    <property type="match status" value="1"/>
</dbReference>
<evidence type="ECO:0000256" key="2">
    <source>
        <dbReference type="ARBA" id="ARBA00005988"/>
    </source>
</evidence>
<dbReference type="AlphaFoldDB" id="A0A2H0TBR7"/>
<dbReference type="GO" id="GO:0004181">
    <property type="term" value="F:metallocarboxypeptidase activity"/>
    <property type="evidence" value="ECO:0007669"/>
    <property type="project" value="InterPro"/>
</dbReference>
<dbReference type="InterPro" id="IPR000834">
    <property type="entry name" value="Peptidase_M14"/>
</dbReference>
<protein>
    <recommendedName>
        <fullName evidence="9">Peptidase M14 domain-containing protein</fullName>
    </recommendedName>
</protein>
<dbReference type="GO" id="GO:0005615">
    <property type="term" value="C:extracellular space"/>
    <property type="evidence" value="ECO:0007669"/>
    <property type="project" value="TreeGrafter"/>
</dbReference>
<keyword evidence="5" id="KW-0862">Zinc</keyword>
<keyword evidence="4" id="KW-0378">Hydrolase</keyword>
<evidence type="ECO:0000256" key="5">
    <source>
        <dbReference type="ARBA" id="ARBA00022833"/>
    </source>
</evidence>
<evidence type="ECO:0000256" key="3">
    <source>
        <dbReference type="ARBA" id="ARBA00022670"/>
    </source>
</evidence>
<dbReference type="CDD" id="cd00596">
    <property type="entry name" value="Peptidase_M14_like"/>
    <property type="match status" value="1"/>
</dbReference>
<dbReference type="EMBL" id="PFCQ01000004">
    <property type="protein sequence ID" value="PIR68470.1"/>
    <property type="molecule type" value="Genomic_DNA"/>
</dbReference>
<feature type="domain" description="Peptidase M14" evidence="9">
    <location>
        <begin position="28"/>
        <end position="292"/>
    </location>
</feature>
<keyword evidence="6" id="KW-0482">Metalloprotease</keyword>
<dbReference type="SUPFAM" id="SSF53187">
    <property type="entry name" value="Zn-dependent exopeptidases"/>
    <property type="match status" value="1"/>
</dbReference>
<dbReference type="Pfam" id="PF00246">
    <property type="entry name" value="Peptidase_M14"/>
    <property type="match status" value="1"/>
</dbReference>
<sequence>MRNFFVRRAIGTIIIIALVGGGFFIFYFFQNKKENRNEEELIETQNSILKQETIGFSVEKRKIEAYTFGQGEKHLLFVGGIHGGYEWNSVMLAYKFIDYLEANPEIIPDNLTITVIPSANPDGIFAVTDKDGRFNITDIPSSEATVIGRFNANEVDLNRNFDCKWQPESTWRNQPVSAGTEAFSEPEAQAIRNFVLEKPPVAVIFWHSQSNAVYASECKNGVLPETIKIMNTYAEVSGYPAIATFDSYEVTGDAEGWLASINIPAITVELKTHETIEWEQNLAGIKALLNYYKEK</sequence>
<feature type="transmembrane region" description="Helical" evidence="8">
    <location>
        <begin position="9"/>
        <end position="29"/>
    </location>
</feature>
<evidence type="ECO:0000256" key="4">
    <source>
        <dbReference type="ARBA" id="ARBA00022801"/>
    </source>
</evidence>
<evidence type="ECO:0000256" key="6">
    <source>
        <dbReference type="ARBA" id="ARBA00023049"/>
    </source>
</evidence>
<dbReference type="PANTHER" id="PTHR11705">
    <property type="entry name" value="PROTEASE FAMILY M14 CARBOXYPEPTIDASE A,B"/>
    <property type="match status" value="1"/>
</dbReference>
<proteinExistence type="inferred from homology"/>
<organism evidence="10 11">
    <name type="scientific">Candidatus Nomurabacteria bacterium CG10_big_fil_rev_8_21_14_0_10_35_16</name>
    <dbReference type="NCBI Taxonomy" id="1974731"/>
    <lineage>
        <taxon>Bacteria</taxon>
        <taxon>Candidatus Nomuraibacteriota</taxon>
    </lineage>
</organism>
<dbReference type="GO" id="GO:0006508">
    <property type="term" value="P:proteolysis"/>
    <property type="evidence" value="ECO:0007669"/>
    <property type="project" value="UniProtKB-KW"/>
</dbReference>
<comment type="caution">
    <text evidence="10">The sequence shown here is derived from an EMBL/GenBank/DDBJ whole genome shotgun (WGS) entry which is preliminary data.</text>
</comment>
<keyword evidence="8" id="KW-0812">Transmembrane</keyword>
<comment type="cofactor">
    <cofactor evidence="1">
        <name>Zn(2+)</name>
        <dbReference type="ChEBI" id="CHEBI:29105"/>
    </cofactor>
</comment>
<keyword evidence="3" id="KW-0645">Protease</keyword>
<accession>A0A2H0TBR7</accession>
<evidence type="ECO:0000256" key="1">
    <source>
        <dbReference type="ARBA" id="ARBA00001947"/>
    </source>
</evidence>
<evidence type="ECO:0000256" key="8">
    <source>
        <dbReference type="SAM" id="Phobius"/>
    </source>
</evidence>
<evidence type="ECO:0000313" key="11">
    <source>
        <dbReference type="Proteomes" id="UP000230094"/>
    </source>
</evidence>
<keyword evidence="8" id="KW-0472">Membrane</keyword>
<evidence type="ECO:0000259" key="9">
    <source>
        <dbReference type="PROSITE" id="PS52035"/>
    </source>
</evidence>
<dbReference type="Proteomes" id="UP000230094">
    <property type="component" value="Unassembled WGS sequence"/>
</dbReference>
<comment type="similarity">
    <text evidence="2 7">Belongs to the peptidase M14 family.</text>
</comment>
<evidence type="ECO:0000313" key="10">
    <source>
        <dbReference type="EMBL" id="PIR68470.1"/>
    </source>
</evidence>
<keyword evidence="8" id="KW-1133">Transmembrane helix</keyword>
<dbReference type="Gene3D" id="3.40.630.10">
    <property type="entry name" value="Zn peptidases"/>
    <property type="match status" value="1"/>
</dbReference>
<name>A0A2H0TBR7_9BACT</name>
<dbReference type="PROSITE" id="PS52035">
    <property type="entry name" value="PEPTIDASE_M14"/>
    <property type="match status" value="1"/>
</dbReference>
<reference evidence="11" key="1">
    <citation type="submission" date="2017-09" db="EMBL/GenBank/DDBJ databases">
        <title>Depth-based differentiation of microbial function through sediment-hosted aquifers and enrichment of novel symbionts in the deep terrestrial subsurface.</title>
        <authorList>
            <person name="Probst A.J."/>
            <person name="Ladd B."/>
            <person name="Jarett J.K."/>
            <person name="Geller-Mcgrath D.E."/>
            <person name="Sieber C.M.K."/>
            <person name="Emerson J.B."/>
            <person name="Anantharaman K."/>
            <person name="Thomas B.C."/>
            <person name="Malmstrom R."/>
            <person name="Stieglmeier M."/>
            <person name="Klingl A."/>
            <person name="Woyke T."/>
            <person name="Ryan C.M."/>
            <person name="Banfield J.F."/>
        </authorList>
    </citation>
    <scope>NUCLEOTIDE SEQUENCE [LARGE SCALE GENOMIC DNA]</scope>
</reference>
<dbReference type="SMART" id="SM00631">
    <property type="entry name" value="Zn_pept"/>
    <property type="match status" value="1"/>
</dbReference>